<feature type="compositionally biased region" description="Polar residues" evidence="2">
    <location>
        <begin position="261"/>
        <end position="274"/>
    </location>
</feature>
<feature type="region of interest" description="Disordered" evidence="2">
    <location>
        <begin position="458"/>
        <end position="480"/>
    </location>
</feature>
<organism evidence="3 4">
    <name type="scientific">Aspergillus pseudodeflectus</name>
    <dbReference type="NCBI Taxonomy" id="176178"/>
    <lineage>
        <taxon>Eukaryota</taxon>
        <taxon>Fungi</taxon>
        <taxon>Dikarya</taxon>
        <taxon>Ascomycota</taxon>
        <taxon>Pezizomycotina</taxon>
        <taxon>Eurotiomycetes</taxon>
        <taxon>Eurotiomycetidae</taxon>
        <taxon>Eurotiales</taxon>
        <taxon>Aspergillaceae</taxon>
        <taxon>Aspergillus</taxon>
        <taxon>Aspergillus subgen. Nidulantes</taxon>
    </lineage>
</organism>
<sequence length="480" mass="54139">MTTTSPNPPWVLKKKVLVYAFDLDVFCVTRLIIDHDKTANQGSISLLITADLANLNGRSKVLTLNIPPETVEKCGLARRSNDDLCPPRLVPMLPAPVTNVSAVSTLSLSLGTTGTVLCPSDMESLSPATPGDMNFHSFAKICQSKFLRVHFSGRQFVNNELDQLQSFSSALRQRRLQTVSYNHARHGVVQKDWRVFRLSPDPPPYCQEPVPEQVNQVDPPLYSESEQNVGKRRRDPRSMSPDVEGRKRLLLPSLHPIGSPTEVNTPSTLPVSPSSIRPTYFTRAISPGHTECKRLALLEHELRGVSDDMIRELLIRSGRQHLLAIPKDGDRNLPCEFERVSSSEVEMIERRLKRYVDKIIERRLERYIDSAVSECRDQIYDVYTTNEAEFREQVDDGNSEVRNTATECMNELKEQAQGHMLEMEEQAQQYMKDIEDQGIEVEMSAKKKLGRLFNASAQSLLDSKSSPSHQLGTDARRSSI</sequence>
<accession>A0ABR4JY27</accession>
<feature type="compositionally biased region" description="Polar residues" evidence="2">
    <location>
        <begin position="458"/>
        <end position="471"/>
    </location>
</feature>
<feature type="region of interest" description="Disordered" evidence="2">
    <location>
        <begin position="204"/>
        <end position="274"/>
    </location>
</feature>
<dbReference type="EMBL" id="JBFXLR010000040">
    <property type="protein sequence ID" value="KAL2844682.1"/>
    <property type="molecule type" value="Genomic_DNA"/>
</dbReference>
<reference evidence="3 4" key="1">
    <citation type="submission" date="2024-07" db="EMBL/GenBank/DDBJ databases">
        <title>Section-level genome sequencing and comparative genomics of Aspergillus sections Usti and Cavernicolus.</title>
        <authorList>
            <consortium name="Lawrence Berkeley National Laboratory"/>
            <person name="Nybo J.L."/>
            <person name="Vesth T.C."/>
            <person name="Theobald S."/>
            <person name="Frisvad J.C."/>
            <person name="Larsen T.O."/>
            <person name="Kjaerboelling I."/>
            <person name="Rothschild-Mancinelli K."/>
            <person name="Lyhne E.K."/>
            <person name="Kogle M.E."/>
            <person name="Barry K."/>
            <person name="Clum A."/>
            <person name="Na H."/>
            <person name="Ledsgaard L."/>
            <person name="Lin J."/>
            <person name="Lipzen A."/>
            <person name="Kuo A."/>
            <person name="Riley R."/>
            <person name="Mondo S."/>
            <person name="LaButti K."/>
            <person name="Haridas S."/>
            <person name="Pangalinan J."/>
            <person name="Salamov A.A."/>
            <person name="Simmons B.A."/>
            <person name="Magnuson J.K."/>
            <person name="Chen J."/>
            <person name="Drula E."/>
            <person name="Henrissat B."/>
            <person name="Wiebenga A."/>
            <person name="Lubbers R.J."/>
            <person name="Gomes A.C."/>
            <person name="Macurrencykelacurrency M.R."/>
            <person name="Stajich J."/>
            <person name="Grigoriev I.V."/>
            <person name="Mortensen U.H."/>
            <person name="De vries R.P."/>
            <person name="Baker S.E."/>
            <person name="Andersen M.R."/>
        </authorList>
    </citation>
    <scope>NUCLEOTIDE SEQUENCE [LARGE SCALE GENOMIC DNA]</scope>
    <source>
        <strain evidence="3 4">CBS 756.74</strain>
    </source>
</reference>
<gene>
    <name evidence="3" type="ORF">BJX68DRAFT_242824</name>
</gene>
<evidence type="ECO:0000313" key="3">
    <source>
        <dbReference type="EMBL" id="KAL2844682.1"/>
    </source>
</evidence>
<feature type="coiled-coil region" evidence="1">
    <location>
        <begin position="409"/>
        <end position="440"/>
    </location>
</feature>
<proteinExistence type="predicted"/>
<dbReference type="Proteomes" id="UP001610444">
    <property type="component" value="Unassembled WGS sequence"/>
</dbReference>
<comment type="caution">
    <text evidence="3">The sequence shown here is derived from an EMBL/GenBank/DDBJ whole genome shotgun (WGS) entry which is preliminary data.</text>
</comment>
<evidence type="ECO:0000256" key="2">
    <source>
        <dbReference type="SAM" id="MobiDB-lite"/>
    </source>
</evidence>
<keyword evidence="4" id="KW-1185">Reference proteome</keyword>
<dbReference type="RefSeq" id="XP_070896265.1">
    <property type="nucleotide sequence ID" value="XM_071041050.1"/>
</dbReference>
<protein>
    <submittedName>
        <fullName evidence="3">Uncharacterized protein</fullName>
    </submittedName>
</protein>
<dbReference type="GeneID" id="98156214"/>
<dbReference type="SUPFAM" id="SSF47162">
    <property type="entry name" value="Apolipoprotein"/>
    <property type="match status" value="1"/>
</dbReference>
<name>A0ABR4JY27_9EURO</name>
<evidence type="ECO:0000313" key="4">
    <source>
        <dbReference type="Proteomes" id="UP001610444"/>
    </source>
</evidence>
<evidence type="ECO:0000256" key="1">
    <source>
        <dbReference type="SAM" id="Coils"/>
    </source>
</evidence>
<keyword evidence="1" id="KW-0175">Coiled coil</keyword>